<evidence type="ECO:0000313" key="2">
    <source>
        <dbReference type="Proteomes" id="UP000029839"/>
    </source>
</evidence>
<proteinExistence type="predicted"/>
<reference evidence="1 2" key="1">
    <citation type="submission" date="2013-08" db="EMBL/GenBank/DDBJ databases">
        <title>Genome sequencing of Cellulomonas carbonis T26.</title>
        <authorList>
            <person name="Chen F."/>
            <person name="Li Y."/>
            <person name="Wang G."/>
        </authorList>
    </citation>
    <scope>NUCLEOTIDE SEQUENCE [LARGE SCALE GENOMIC DNA]</scope>
    <source>
        <strain evidence="1 2">T26</strain>
    </source>
</reference>
<dbReference type="Proteomes" id="UP000029839">
    <property type="component" value="Unassembled WGS sequence"/>
</dbReference>
<reference evidence="1 2" key="2">
    <citation type="journal article" date="2015" name="Stand. Genomic Sci.">
        <title>Draft genome sequence of Cellulomonas carbonis T26(T) and comparative analysis of six Cellulomonas genomes.</title>
        <authorList>
            <person name="Zhuang W."/>
            <person name="Zhang S."/>
            <person name="Xia X."/>
            <person name="Wang G."/>
        </authorList>
    </citation>
    <scope>NUCLEOTIDE SEQUENCE [LARGE SCALE GENOMIC DNA]</scope>
    <source>
        <strain evidence="1 2">T26</strain>
    </source>
</reference>
<gene>
    <name evidence="1" type="ORF">N868_06590</name>
</gene>
<dbReference type="AlphaFoldDB" id="A0A0A0BV42"/>
<dbReference type="OrthoDB" id="5146042at2"/>
<dbReference type="EMBL" id="AXCY01000014">
    <property type="protein sequence ID" value="KGM11771.1"/>
    <property type="molecule type" value="Genomic_DNA"/>
</dbReference>
<name>A0A0A0BV42_9CELL</name>
<comment type="caution">
    <text evidence="1">The sequence shown here is derived from an EMBL/GenBank/DDBJ whole genome shotgun (WGS) entry which is preliminary data.</text>
</comment>
<accession>A0A0A0BV42</accession>
<keyword evidence="2" id="KW-1185">Reference proteome</keyword>
<sequence length="318" mass="34597">MRLPEATVQHLAAHQAGVLAVEQLLAAGADRSWVRRKLASGRWQRLHRGVVVVHSGPLPWEARAWGAVLHAGPGAALSHLSAAHAQRIRTARPSEPLHVSIPACRRITAAADLVVHLRRRMPDVVLAAQARIPSTPRAVTVIDAAAGARGADGVIAWVTDGLRAGATARELRDVLADRARTPNGHLLREVLGEAVAGVESALELRYVRDVERRHRLPTSSAQDRDVVGGLWVRADGRYEPYRTRVELDGWLGHPGGRTDRDTWRDNAVLLERGELTLRYRWRHVAVTPCAVAEQVVAALRARGWAGTPRRCGAGCAVV</sequence>
<evidence type="ECO:0008006" key="3">
    <source>
        <dbReference type="Google" id="ProtNLM"/>
    </source>
</evidence>
<organism evidence="1 2">
    <name type="scientific">Cellulomonas carbonis T26</name>
    <dbReference type="NCBI Taxonomy" id="947969"/>
    <lineage>
        <taxon>Bacteria</taxon>
        <taxon>Bacillati</taxon>
        <taxon>Actinomycetota</taxon>
        <taxon>Actinomycetes</taxon>
        <taxon>Micrococcales</taxon>
        <taxon>Cellulomonadaceae</taxon>
        <taxon>Cellulomonas</taxon>
    </lineage>
</organism>
<evidence type="ECO:0000313" key="1">
    <source>
        <dbReference type="EMBL" id="KGM11771.1"/>
    </source>
</evidence>
<protein>
    <recommendedName>
        <fullName evidence="3">Transcriptional regulator, AbiEi antitoxin, Type IV TA system</fullName>
    </recommendedName>
</protein>
<dbReference type="RefSeq" id="WP_043603971.1">
    <property type="nucleotide sequence ID" value="NZ_AXCY01000014.1"/>
</dbReference>